<protein>
    <submittedName>
        <fullName evidence="1">Uncharacterized protein</fullName>
    </submittedName>
</protein>
<sequence length="54" mass="6283">LEEFEAQCNTHIQALTGLPQKEVFDITRCILISLRDQKGKTFDDAETFRRTNKL</sequence>
<dbReference type="EMBL" id="LAZR01068385">
    <property type="protein sequence ID" value="KKK49736.1"/>
    <property type="molecule type" value="Genomic_DNA"/>
</dbReference>
<accession>A0A0F8YNR6</accession>
<dbReference type="AlphaFoldDB" id="A0A0F8YNR6"/>
<organism evidence="1">
    <name type="scientific">marine sediment metagenome</name>
    <dbReference type="NCBI Taxonomy" id="412755"/>
    <lineage>
        <taxon>unclassified sequences</taxon>
        <taxon>metagenomes</taxon>
        <taxon>ecological metagenomes</taxon>
    </lineage>
</organism>
<evidence type="ECO:0000313" key="1">
    <source>
        <dbReference type="EMBL" id="KKK49736.1"/>
    </source>
</evidence>
<feature type="non-terminal residue" evidence="1">
    <location>
        <position position="1"/>
    </location>
</feature>
<name>A0A0F8YNR6_9ZZZZ</name>
<gene>
    <name evidence="1" type="ORF">LCGC14_3132080</name>
</gene>
<comment type="caution">
    <text evidence="1">The sequence shown here is derived from an EMBL/GenBank/DDBJ whole genome shotgun (WGS) entry which is preliminary data.</text>
</comment>
<proteinExistence type="predicted"/>
<reference evidence="1" key="1">
    <citation type="journal article" date="2015" name="Nature">
        <title>Complex archaea that bridge the gap between prokaryotes and eukaryotes.</title>
        <authorList>
            <person name="Spang A."/>
            <person name="Saw J.H."/>
            <person name="Jorgensen S.L."/>
            <person name="Zaremba-Niedzwiedzka K."/>
            <person name="Martijn J."/>
            <person name="Lind A.E."/>
            <person name="van Eijk R."/>
            <person name="Schleper C."/>
            <person name="Guy L."/>
            <person name="Ettema T.J."/>
        </authorList>
    </citation>
    <scope>NUCLEOTIDE SEQUENCE</scope>
</reference>